<dbReference type="EMBL" id="CAJVQA010013815">
    <property type="protein sequence ID" value="CAG8727061.1"/>
    <property type="molecule type" value="Genomic_DNA"/>
</dbReference>
<evidence type="ECO:0000313" key="2">
    <source>
        <dbReference type="EMBL" id="CAG8727061.1"/>
    </source>
</evidence>
<feature type="compositionally biased region" description="Acidic residues" evidence="1">
    <location>
        <begin position="31"/>
        <end position="46"/>
    </location>
</feature>
<feature type="region of interest" description="Disordered" evidence="1">
    <location>
        <begin position="12"/>
        <end position="72"/>
    </location>
</feature>
<gene>
    <name evidence="2" type="ORF">CPELLU_LOCUS13242</name>
</gene>
<evidence type="ECO:0000256" key="1">
    <source>
        <dbReference type="SAM" id="MobiDB-lite"/>
    </source>
</evidence>
<protein>
    <submittedName>
        <fullName evidence="2">20452_t:CDS:1</fullName>
    </submittedName>
</protein>
<proteinExistence type="predicted"/>
<name>A0A9N9IAN0_9GLOM</name>
<reference evidence="2" key="1">
    <citation type="submission" date="2021-06" db="EMBL/GenBank/DDBJ databases">
        <authorList>
            <person name="Kallberg Y."/>
            <person name="Tangrot J."/>
            <person name="Rosling A."/>
        </authorList>
    </citation>
    <scope>NUCLEOTIDE SEQUENCE</scope>
    <source>
        <strain evidence="2">FL966</strain>
    </source>
</reference>
<comment type="caution">
    <text evidence="2">The sequence shown here is derived from an EMBL/GenBank/DDBJ whole genome shotgun (WGS) entry which is preliminary data.</text>
</comment>
<evidence type="ECO:0000313" key="3">
    <source>
        <dbReference type="Proteomes" id="UP000789759"/>
    </source>
</evidence>
<organism evidence="2 3">
    <name type="scientific">Cetraspora pellucida</name>
    <dbReference type="NCBI Taxonomy" id="1433469"/>
    <lineage>
        <taxon>Eukaryota</taxon>
        <taxon>Fungi</taxon>
        <taxon>Fungi incertae sedis</taxon>
        <taxon>Mucoromycota</taxon>
        <taxon>Glomeromycotina</taxon>
        <taxon>Glomeromycetes</taxon>
        <taxon>Diversisporales</taxon>
        <taxon>Gigasporaceae</taxon>
        <taxon>Cetraspora</taxon>
    </lineage>
</organism>
<accession>A0A9N9IAN0</accession>
<keyword evidence="3" id="KW-1185">Reference proteome</keyword>
<dbReference type="Proteomes" id="UP000789759">
    <property type="component" value="Unassembled WGS sequence"/>
</dbReference>
<dbReference type="AlphaFoldDB" id="A0A9N9IAN0"/>
<sequence>MSIRIIRYNRGSDTFYRPGDKNNNFELLDSSSDEDESSEGELIESDTENKIVESSESEIESVTESDMDSKDE</sequence>
<feature type="compositionally biased region" description="Acidic residues" evidence="1">
    <location>
        <begin position="55"/>
        <end position="72"/>
    </location>
</feature>